<keyword evidence="1" id="KW-0472">Membrane</keyword>
<sequence length="147" mass="15845">MGVLISIGIIFLSGVVTPGFLTVNSQPAGLPVYVEGEKVGLAPVEKYQLEPGRYWVTVVPNDSLERLYETVRAGRLGQRLTALWTLARIDAASAQVEVFPGMETRVEISSRLMEKSACRAKWLFGGSVFGLFSLGTVVGLVIGMAVN</sequence>
<reference evidence="3" key="1">
    <citation type="journal article" date="2020" name="mSystems">
        <title>Genome- and Community-Level Interaction Insights into Carbon Utilization and Element Cycling Functions of Hydrothermarchaeota in Hydrothermal Sediment.</title>
        <authorList>
            <person name="Zhou Z."/>
            <person name="Liu Y."/>
            <person name="Xu W."/>
            <person name="Pan J."/>
            <person name="Luo Z.H."/>
            <person name="Li M."/>
        </authorList>
    </citation>
    <scope>NUCLEOTIDE SEQUENCE [LARGE SCALE GENOMIC DNA]</scope>
    <source>
        <strain evidence="3">SpSt-914</strain>
    </source>
</reference>
<name>A0A7V3PU96_UNCW3</name>
<keyword evidence="1" id="KW-0812">Transmembrane</keyword>
<dbReference type="Pfam" id="PF08308">
    <property type="entry name" value="PEGA"/>
    <property type="match status" value="1"/>
</dbReference>
<dbReference type="EMBL" id="DTMZ01000126">
    <property type="protein sequence ID" value="HGD13509.1"/>
    <property type="molecule type" value="Genomic_DNA"/>
</dbReference>
<proteinExistence type="predicted"/>
<organism evidence="3">
    <name type="scientific">candidate division WOR-3 bacterium</name>
    <dbReference type="NCBI Taxonomy" id="2052148"/>
    <lineage>
        <taxon>Bacteria</taxon>
        <taxon>Bacteria division WOR-3</taxon>
    </lineage>
</organism>
<accession>A0A7V3PU96</accession>
<comment type="caution">
    <text evidence="3">The sequence shown here is derived from an EMBL/GenBank/DDBJ whole genome shotgun (WGS) entry which is preliminary data.</text>
</comment>
<dbReference type="AlphaFoldDB" id="A0A7V3PU96"/>
<feature type="domain" description="PEGA" evidence="2">
    <location>
        <begin position="21"/>
        <end position="59"/>
    </location>
</feature>
<gene>
    <name evidence="3" type="ORF">ENX16_05465</name>
</gene>
<protein>
    <submittedName>
        <fullName evidence="3">PEGA domain-containing protein</fullName>
    </submittedName>
</protein>
<keyword evidence="1" id="KW-1133">Transmembrane helix</keyword>
<evidence type="ECO:0000256" key="1">
    <source>
        <dbReference type="SAM" id="Phobius"/>
    </source>
</evidence>
<dbReference type="InterPro" id="IPR013229">
    <property type="entry name" value="PEGA"/>
</dbReference>
<evidence type="ECO:0000259" key="2">
    <source>
        <dbReference type="Pfam" id="PF08308"/>
    </source>
</evidence>
<feature type="transmembrane region" description="Helical" evidence="1">
    <location>
        <begin position="122"/>
        <end position="146"/>
    </location>
</feature>
<evidence type="ECO:0000313" key="3">
    <source>
        <dbReference type="EMBL" id="HGD13509.1"/>
    </source>
</evidence>